<feature type="region of interest" description="Disordered" evidence="1">
    <location>
        <begin position="415"/>
        <end position="555"/>
    </location>
</feature>
<feature type="compositionally biased region" description="Polar residues" evidence="1">
    <location>
        <begin position="23"/>
        <end position="49"/>
    </location>
</feature>
<organism evidence="3">
    <name type="scientific">Psilocybe cubensis</name>
    <name type="common">Psychedelic mushroom</name>
    <name type="synonym">Stropharia cubensis</name>
    <dbReference type="NCBI Taxonomy" id="181762"/>
    <lineage>
        <taxon>Eukaryota</taxon>
        <taxon>Fungi</taxon>
        <taxon>Dikarya</taxon>
        <taxon>Basidiomycota</taxon>
        <taxon>Agaricomycotina</taxon>
        <taxon>Agaricomycetes</taxon>
        <taxon>Agaricomycetidae</taxon>
        <taxon>Agaricales</taxon>
        <taxon>Agaricineae</taxon>
        <taxon>Strophariaceae</taxon>
        <taxon>Psilocybe</taxon>
    </lineage>
</organism>
<feature type="compositionally biased region" description="Polar residues" evidence="1">
    <location>
        <begin position="443"/>
        <end position="460"/>
    </location>
</feature>
<sequence length="555" mass="59307">MPEAPRDIYTASCNPPRRAKRSNVPTVSSKATATASDGESQPANSSHSQLRAILPMKPYTPRESATKESLEPPPPPAKRGRKPGPLSRSAREAQRRLNHSIIEKARRTKINDALATLKQLVPINYGQLQKPTVASDEEGDDDDEYEGGTAKAKSRGKNNEPKPSGKKEEKEFKLEILVRTVAFLQDLLGRVAALEASAMTATSTPMPMPSPPAPARSVSPNMTNLWPACPKCGTGLGSVSQPKKRKGLHIDDEEVAHDSCRPSQPEQQYDSDKSIRQSKIPRRSDSGTAADDNPSVSSPCREPDDFIPVSVSVAIADPGASGPSSAEYSPHHRSHSDNRFLPPNESSERLPPISSWMPDIVPNNASIDPQLFPPRTRSHSSSASPLTLHPSPVPKSYLPSPPASIHFDTVRSSTIPPQLNLGPVATSSMVGSTVGSGFSSTGIDSNASVARSRSESTSIRTPEDESAASLLLQISTSPTFRPVSSSSSDLGAPADPSRFWLHSSSDVRSQPPVGSHSGSISNRGGERQGQKSHSQAEAQTPSSLLGLSHILHNNR</sequence>
<dbReference type="Pfam" id="PF00010">
    <property type="entry name" value="HLH"/>
    <property type="match status" value="1"/>
</dbReference>
<dbReference type="PROSITE" id="PS50888">
    <property type="entry name" value="BHLH"/>
    <property type="match status" value="1"/>
</dbReference>
<gene>
    <name evidence="3" type="ORF">JR316_000959</name>
</gene>
<feature type="region of interest" description="Disordered" evidence="1">
    <location>
        <begin position="236"/>
        <end position="400"/>
    </location>
</feature>
<comment type="caution">
    <text evidence="3">The sequence shown here is derived from an EMBL/GenBank/DDBJ whole genome shotgun (WGS) entry which is preliminary data.</text>
</comment>
<dbReference type="InterPro" id="IPR011598">
    <property type="entry name" value="bHLH_dom"/>
</dbReference>
<dbReference type="InterPro" id="IPR045239">
    <property type="entry name" value="bHLH95_bHLH"/>
</dbReference>
<dbReference type="GO" id="GO:0046983">
    <property type="term" value="F:protein dimerization activity"/>
    <property type="evidence" value="ECO:0007669"/>
    <property type="project" value="InterPro"/>
</dbReference>
<protein>
    <recommendedName>
        <fullName evidence="2">BHLH domain-containing protein</fullName>
    </recommendedName>
</protein>
<feature type="compositionally biased region" description="Low complexity" evidence="1">
    <location>
        <begin position="475"/>
        <end position="488"/>
    </location>
</feature>
<feature type="compositionally biased region" description="Basic and acidic residues" evidence="1">
    <location>
        <begin position="157"/>
        <end position="171"/>
    </location>
</feature>
<dbReference type="SMART" id="SM00353">
    <property type="entry name" value="HLH"/>
    <property type="match status" value="1"/>
</dbReference>
<accession>A0A8H7YAG7</accession>
<feature type="region of interest" description="Disordered" evidence="1">
    <location>
        <begin position="200"/>
        <end position="219"/>
    </location>
</feature>
<feature type="region of interest" description="Disordered" evidence="1">
    <location>
        <begin position="120"/>
        <end position="171"/>
    </location>
</feature>
<feature type="compositionally biased region" description="Basic and acidic residues" evidence="1">
    <location>
        <begin position="89"/>
        <end position="105"/>
    </location>
</feature>
<dbReference type="EMBL" id="JAFIQS010000001">
    <property type="protein sequence ID" value="KAG5174301.1"/>
    <property type="molecule type" value="Genomic_DNA"/>
</dbReference>
<evidence type="ECO:0000313" key="3">
    <source>
        <dbReference type="EMBL" id="KAG5174301.1"/>
    </source>
</evidence>
<dbReference type="Gene3D" id="4.10.280.10">
    <property type="entry name" value="Helix-loop-helix DNA-binding domain"/>
    <property type="match status" value="1"/>
</dbReference>
<dbReference type="SUPFAM" id="SSF47459">
    <property type="entry name" value="HLH, helix-loop-helix DNA-binding domain"/>
    <property type="match status" value="1"/>
</dbReference>
<name>A0A8H7YAG7_PSICU</name>
<feature type="compositionally biased region" description="Low complexity" evidence="1">
    <location>
        <begin position="424"/>
        <end position="442"/>
    </location>
</feature>
<feature type="compositionally biased region" description="Polar residues" evidence="1">
    <location>
        <begin position="531"/>
        <end position="555"/>
    </location>
</feature>
<evidence type="ECO:0000259" key="2">
    <source>
        <dbReference type="PROSITE" id="PS50888"/>
    </source>
</evidence>
<dbReference type="AlphaFoldDB" id="A0A8H7YAG7"/>
<feature type="domain" description="BHLH" evidence="2">
    <location>
        <begin position="94"/>
        <end position="187"/>
    </location>
</feature>
<feature type="compositionally biased region" description="Acidic residues" evidence="1">
    <location>
        <begin position="135"/>
        <end position="146"/>
    </location>
</feature>
<evidence type="ECO:0000256" key="1">
    <source>
        <dbReference type="SAM" id="MobiDB-lite"/>
    </source>
</evidence>
<dbReference type="OrthoDB" id="690068at2759"/>
<dbReference type="InterPro" id="IPR036638">
    <property type="entry name" value="HLH_DNA-bd_sf"/>
</dbReference>
<proteinExistence type="predicted"/>
<reference evidence="3" key="1">
    <citation type="submission" date="2021-02" db="EMBL/GenBank/DDBJ databases">
        <title>Psilocybe cubensis genome.</title>
        <authorList>
            <person name="Mckernan K.J."/>
            <person name="Crawford S."/>
            <person name="Trippe A."/>
            <person name="Kane L.T."/>
            <person name="Mclaughlin S."/>
        </authorList>
    </citation>
    <scope>NUCLEOTIDE SEQUENCE [LARGE SCALE GENOMIC DNA]</scope>
    <source>
        <strain evidence="3">MGC-MH-2018</strain>
    </source>
</reference>
<feature type="region of interest" description="Disordered" evidence="1">
    <location>
        <begin position="1"/>
        <end position="107"/>
    </location>
</feature>
<dbReference type="CDD" id="cd11393">
    <property type="entry name" value="bHLH_AtbHLH_like"/>
    <property type="match status" value="1"/>
</dbReference>